<evidence type="ECO:0000313" key="3">
    <source>
        <dbReference type="Proteomes" id="UP001159427"/>
    </source>
</evidence>
<protein>
    <submittedName>
        <fullName evidence="2">Uncharacterized protein</fullName>
    </submittedName>
</protein>
<feature type="compositionally biased region" description="Basic and acidic residues" evidence="1">
    <location>
        <begin position="12"/>
        <end position="37"/>
    </location>
</feature>
<feature type="region of interest" description="Disordered" evidence="1">
    <location>
        <begin position="92"/>
        <end position="137"/>
    </location>
</feature>
<evidence type="ECO:0000256" key="1">
    <source>
        <dbReference type="SAM" id="MobiDB-lite"/>
    </source>
</evidence>
<proteinExistence type="predicted"/>
<name>A0ABN8MGH9_9CNID</name>
<sequence length="236" mass="27326">MNQDSTGSGSEHANHSDISVEKEADRIDEKKEKRSESPEQDEREMKKGDLDECEEEIVATIGMRQEYFPDWLEIVQPEQEKTGVAIEDILETPTKQLETDEPVPKDEVLVEEEEIEAKERPPLKKRRQNPSTVDDSIENIAAKMEKKEDCDECNEEIAVTKVIKQDYFPEWLETSQQEPEKLGIPIEDTLKTPCRKVENASVPRDEMIVEENIEAVERQPQNYCELLDFSLFEDQN</sequence>
<organism evidence="2 3">
    <name type="scientific">Porites evermanni</name>
    <dbReference type="NCBI Taxonomy" id="104178"/>
    <lineage>
        <taxon>Eukaryota</taxon>
        <taxon>Metazoa</taxon>
        <taxon>Cnidaria</taxon>
        <taxon>Anthozoa</taxon>
        <taxon>Hexacorallia</taxon>
        <taxon>Scleractinia</taxon>
        <taxon>Fungiina</taxon>
        <taxon>Poritidae</taxon>
        <taxon>Porites</taxon>
    </lineage>
</organism>
<evidence type="ECO:0000313" key="2">
    <source>
        <dbReference type="EMBL" id="CAH3027612.1"/>
    </source>
</evidence>
<dbReference type="Proteomes" id="UP001159427">
    <property type="component" value="Unassembled WGS sequence"/>
</dbReference>
<feature type="compositionally biased region" description="Polar residues" evidence="1">
    <location>
        <begin position="1"/>
        <end position="11"/>
    </location>
</feature>
<accession>A0ABN8MGH9</accession>
<reference evidence="2 3" key="1">
    <citation type="submission" date="2022-05" db="EMBL/GenBank/DDBJ databases">
        <authorList>
            <consortium name="Genoscope - CEA"/>
            <person name="William W."/>
        </authorList>
    </citation>
    <scope>NUCLEOTIDE SEQUENCE [LARGE SCALE GENOMIC DNA]</scope>
</reference>
<comment type="caution">
    <text evidence="2">The sequence shown here is derived from an EMBL/GenBank/DDBJ whole genome shotgun (WGS) entry which is preliminary data.</text>
</comment>
<feature type="region of interest" description="Disordered" evidence="1">
    <location>
        <begin position="1"/>
        <end position="52"/>
    </location>
</feature>
<keyword evidence="3" id="KW-1185">Reference proteome</keyword>
<dbReference type="EMBL" id="CALNXI010000462">
    <property type="protein sequence ID" value="CAH3027612.1"/>
    <property type="molecule type" value="Genomic_DNA"/>
</dbReference>
<gene>
    <name evidence="2" type="ORF">PEVE_00031999</name>
</gene>